<comment type="similarity">
    <text evidence="1">Belongs to the glycosyl hydrolase 2 family.</text>
</comment>
<dbReference type="InterPro" id="IPR006103">
    <property type="entry name" value="Glyco_hydro_2_cat"/>
</dbReference>
<evidence type="ECO:0000259" key="5">
    <source>
        <dbReference type="Pfam" id="PF00703"/>
    </source>
</evidence>
<feature type="domain" description="Glycoside hydrolase family 2 immunoglobulin-like beta-sandwich" evidence="5">
    <location>
        <begin position="181"/>
        <end position="287"/>
    </location>
</feature>
<feature type="region of interest" description="Disordered" evidence="4">
    <location>
        <begin position="1"/>
        <end position="23"/>
    </location>
</feature>
<dbReference type="Pfam" id="PF00703">
    <property type="entry name" value="Glyco_hydro_2"/>
    <property type="match status" value="1"/>
</dbReference>
<dbReference type="SUPFAM" id="SSF49303">
    <property type="entry name" value="beta-Galactosidase/glucuronidase domain"/>
    <property type="match status" value="1"/>
</dbReference>
<dbReference type="RefSeq" id="WP_120244606.1">
    <property type="nucleotide sequence ID" value="NZ_RAPO01000002.1"/>
</dbReference>
<dbReference type="EMBL" id="RAPO01000002">
    <property type="protein sequence ID" value="RKD95321.1"/>
    <property type="molecule type" value="Genomic_DNA"/>
</dbReference>
<dbReference type="Gene3D" id="2.60.40.10">
    <property type="entry name" value="Immunoglobulins"/>
    <property type="match status" value="1"/>
</dbReference>
<dbReference type="GO" id="GO:0004553">
    <property type="term" value="F:hydrolase activity, hydrolyzing O-glycosyl compounds"/>
    <property type="evidence" value="ECO:0007669"/>
    <property type="project" value="InterPro"/>
</dbReference>
<keyword evidence="2" id="KW-0378">Hydrolase</keyword>
<dbReference type="SUPFAM" id="SSF51445">
    <property type="entry name" value="(Trans)glycosidases"/>
    <property type="match status" value="1"/>
</dbReference>
<dbReference type="OrthoDB" id="38162at2157"/>
<dbReference type="Pfam" id="PF02837">
    <property type="entry name" value="Glyco_hydro_2_N"/>
    <property type="match status" value="1"/>
</dbReference>
<dbReference type="PANTHER" id="PTHR42732:SF2">
    <property type="entry name" value="BETA-MANNOSIDASE"/>
    <property type="match status" value="1"/>
</dbReference>
<name>A0A3R7EF55_9EURY</name>
<evidence type="ECO:0000313" key="9">
    <source>
        <dbReference type="Proteomes" id="UP000283805"/>
    </source>
</evidence>
<dbReference type="SUPFAM" id="SSF49785">
    <property type="entry name" value="Galactose-binding domain-like"/>
    <property type="match status" value="1"/>
</dbReference>
<dbReference type="Gene3D" id="2.60.120.260">
    <property type="entry name" value="Galactose-binding domain-like"/>
    <property type="match status" value="1"/>
</dbReference>
<feature type="compositionally biased region" description="Low complexity" evidence="4">
    <location>
        <begin position="1"/>
        <end position="12"/>
    </location>
</feature>
<protein>
    <submittedName>
        <fullName evidence="8">Beta-galactosidase/beta-glucuronidase</fullName>
    </submittedName>
</protein>
<dbReference type="InterPro" id="IPR008979">
    <property type="entry name" value="Galactose-bd-like_sf"/>
</dbReference>
<evidence type="ECO:0000313" key="8">
    <source>
        <dbReference type="EMBL" id="RKD95321.1"/>
    </source>
</evidence>
<dbReference type="InterPro" id="IPR006102">
    <property type="entry name" value="Ig-like_GH2"/>
</dbReference>
<sequence length="930" mass="102814">MSSETHSSATASSDRRRIDLTGPWQFVTDPDERGCERDWAAPEGSLPDRVRTVEVPHVWQEHDEFREYTGTAWYRRTIDLEAPPVGDGDDGRRALLRFGAVDYEAVVRVNGDRVGSNRGGYLPFAVDVTDALVAGENAIAVEVTDPDDISEIPHGKQGEPWYQRVSGIWQDVTLEYAPACRVERLRATPNLADDSVRIELETTADAVAAVEGENPSAVDATIAVERDGDAVASATTALEADGAAEVTLSIPDPDYWTPETPALYDVRVALERDETVVDRYEDYFGMRSVEARDGRIYLNGEPYPIRGALEQGYYPKTLYRPSEDGWFEEEVRTAKDLGFNLLRKHIKPAHPDFLEWADRLGLLVWEEPANPAVCTERSKTELADQLRGLLERDYNRPSVVIWSIYNEEWGIGNPQGLDVETSLWDDESKQADLADLYEETKAADPTRLVCDNSGWAHVATDINDYHRYFVSPDRADAWAADLDGMIDTPEANYAATETDPDDAPIVVSEFGTWGLGDIRAVEAAYDGEPPWFDYEFLPEGLKRPAGYRERFADSTLSDAFEDLETLAEAWQRRQLRSNKDVIEQMRDRDEVAGYVLTEFSDIEWEFNGLLDYRREPKGTVEAFAQVNAPVAVQLDLEERAVWDDGRIAADAVVVNDTAEEVEAALSWAVGKESGRQTVAVDSVSRVRIADLIDVPASTVTADADTVATETITLEFGDARTAEPVTACPRSRPRLHAGQDDRSADATVYVDDDALRTVLEGRNSNWTVGDRLEGDVDVALVTAMTDDVLAYVRDGGDVLAVADADGSVADSDSAAAFDYRDLPEDESWNLVASLLYTVDERLERLFGTVPGWELDGLYPYAVADVDSADDVAVGYVEGWLANPSAAIATRTYGDGTVQTCTFRVADAYGEHPTATVLVDDLLSRRLESAAR</sequence>
<dbReference type="PANTHER" id="PTHR42732">
    <property type="entry name" value="BETA-GALACTOSIDASE"/>
    <property type="match status" value="1"/>
</dbReference>
<dbReference type="AlphaFoldDB" id="A0A3R7EF55"/>
<dbReference type="Gene3D" id="3.20.20.80">
    <property type="entry name" value="Glycosidases"/>
    <property type="match status" value="1"/>
</dbReference>
<dbReference type="InterPro" id="IPR051913">
    <property type="entry name" value="GH2_Domain-Containing"/>
</dbReference>
<accession>A0A3R7EF55</accession>
<keyword evidence="9" id="KW-1185">Reference proteome</keyword>
<dbReference type="Pfam" id="PF02836">
    <property type="entry name" value="Glyco_hydro_2_C"/>
    <property type="match status" value="1"/>
</dbReference>
<organism evidence="8 9">
    <name type="scientific">Halopiger aswanensis</name>
    <dbReference type="NCBI Taxonomy" id="148449"/>
    <lineage>
        <taxon>Archaea</taxon>
        <taxon>Methanobacteriati</taxon>
        <taxon>Methanobacteriota</taxon>
        <taxon>Stenosarchaea group</taxon>
        <taxon>Halobacteria</taxon>
        <taxon>Halobacteriales</taxon>
        <taxon>Natrialbaceae</taxon>
        <taxon>Halopiger</taxon>
    </lineage>
</organism>
<dbReference type="InterPro" id="IPR036156">
    <property type="entry name" value="Beta-gal/glucu_dom_sf"/>
</dbReference>
<dbReference type="InterPro" id="IPR017853">
    <property type="entry name" value="GH"/>
</dbReference>
<reference evidence="8 9" key="1">
    <citation type="submission" date="2018-09" db="EMBL/GenBank/DDBJ databases">
        <title>Genomic Encyclopedia of Archaeal and Bacterial Type Strains, Phase II (KMG-II): from individual species to whole genera.</title>
        <authorList>
            <person name="Goeker M."/>
        </authorList>
    </citation>
    <scope>NUCLEOTIDE SEQUENCE [LARGE SCALE GENOMIC DNA]</scope>
    <source>
        <strain evidence="8 9">DSM 13151</strain>
    </source>
</reference>
<evidence type="ECO:0000256" key="1">
    <source>
        <dbReference type="ARBA" id="ARBA00007401"/>
    </source>
</evidence>
<evidence type="ECO:0000259" key="6">
    <source>
        <dbReference type="Pfam" id="PF02836"/>
    </source>
</evidence>
<dbReference type="InterPro" id="IPR013783">
    <property type="entry name" value="Ig-like_fold"/>
</dbReference>
<keyword evidence="3" id="KW-0326">Glycosidase</keyword>
<evidence type="ECO:0000256" key="3">
    <source>
        <dbReference type="ARBA" id="ARBA00023295"/>
    </source>
</evidence>
<gene>
    <name evidence="8" type="ORF">ATJ93_2173</name>
</gene>
<dbReference type="GO" id="GO:0005975">
    <property type="term" value="P:carbohydrate metabolic process"/>
    <property type="evidence" value="ECO:0007669"/>
    <property type="project" value="InterPro"/>
</dbReference>
<dbReference type="Proteomes" id="UP000283805">
    <property type="component" value="Unassembled WGS sequence"/>
</dbReference>
<evidence type="ECO:0000259" key="7">
    <source>
        <dbReference type="Pfam" id="PF02837"/>
    </source>
</evidence>
<comment type="caution">
    <text evidence="8">The sequence shown here is derived from an EMBL/GenBank/DDBJ whole genome shotgun (WGS) entry which is preliminary data.</text>
</comment>
<feature type="domain" description="Glycoside hydrolase family 2 catalytic" evidence="6">
    <location>
        <begin position="290"/>
        <end position="471"/>
    </location>
</feature>
<evidence type="ECO:0000256" key="2">
    <source>
        <dbReference type="ARBA" id="ARBA00022801"/>
    </source>
</evidence>
<feature type="domain" description="Glycosyl hydrolases family 2 sugar binding" evidence="7">
    <location>
        <begin position="20"/>
        <end position="177"/>
    </location>
</feature>
<evidence type="ECO:0000256" key="4">
    <source>
        <dbReference type="SAM" id="MobiDB-lite"/>
    </source>
</evidence>
<proteinExistence type="inferred from homology"/>
<dbReference type="InterPro" id="IPR006104">
    <property type="entry name" value="Glyco_hydro_2_N"/>
</dbReference>